<dbReference type="GO" id="GO:0008168">
    <property type="term" value="F:methyltransferase activity"/>
    <property type="evidence" value="ECO:0007669"/>
    <property type="project" value="UniProtKB-KW"/>
</dbReference>
<name>A0A096ALW9_9FIRM</name>
<keyword evidence="2" id="KW-1185">Reference proteome</keyword>
<organism evidence="1 2">
    <name type="scientific">Veillonella montpellierensis DNF00314</name>
    <dbReference type="NCBI Taxonomy" id="1401067"/>
    <lineage>
        <taxon>Bacteria</taxon>
        <taxon>Bacillati</taxon>
        <taxon>Bacillota</taxon>
        <taxon>Negativicutes</taxon>
        <taxon>Veillonellales</taxon>
        <taxon>Veillonellaceae</taxon>
        <taxon>Veillonella</taxon>
    </lineage>
</organism>
<dbReference type="CDD" id="cd02440">
    <property type="entry name" value="AdoMet_MTases"/>
    <property type="match status" value="1"/>
</dbReference>
<comment type="caution">
    <text evidence="1">The sequence shown here is derived from an EMBL/GenBank/DDBJ whole genome shotgun (WGS) entry which is preliminary data.</text>
</comment>
<dbReference type="SUPFAM" id="SSF53335">
    <property type="entry name" value="S-adenosyl-L-methionine-dependent methyltransferases"/>
    <property type="match status" value="1"/>
</dbReference>
<dbReference type="GO" id="GO:0032259">
    <property type="term" value="P:methylation"/>
    <property type="evidence" value="ECO:0007669"/>
    <property type="project" value="UniProtKB-KW"/>
</dbReference>
<sequence length="150" mass="17727">MKILDTCCGSRMFWFNKENEDAIYMDNRTEDTSLCDGRKLIVKPDIIADFRDIPFEDESFYLVIFDPPHLIRAGDKSFLKLKYGRLDTTWKDDIKQGLSECWRVLKKNGTLIFKWNEEQISFCKIKTLLPCEPVIGQRRGKTIWLVFFKS</sequence>
<dbReference type="InterPro" id="IPR029063">
    <property type="entry name" value="SAM-dependent_MTases_sf"/>
</dbReference>
<dbReference type="EMBL" id="JRNT01000007">
    <property type="protein sequence ID" value="KGF47765.1"/>
    <property type="molecule type" value="Genomic_DNA"/>
</dbReference>
<keyword evidence="1" id="KW-0489">Methyltransferase</keyword>
<protein>
    <submittedName>
        <fullName evidence="1">Methyltransferase</fullName>
    </submittedName>
</protein>
<evidence type="ECO:0000313" key="2">
    <source>
        <dbReference type="Proteomes" id="UP000029628"/>
    </source>
</evidence>
<keyword evidence="1" id="KW-0808">Transferase</keyword>
<evidence type="ECO:0000313" key="1">
    <source>
        <dbReference type="EMBL" id="KGF47765.1"/>
    </source>
</evidence>
<proteinExistence type="predicted"/>
<dbReference type="Proteomes" id="UP000029628">
    <property type="component" value="Unassembled WGS sequence"/>
</dbReference>
<gene>
    <name evidence="1" type="ORF">HMPREF0872_03435</name>
</gene>
<dbReference type="eggNOG" id="COG2226">
    <property type="taxonomic scope" value="Bacteria"/>
</dbReference>
<accession>A0A096ALW9</accession>
<dbReference type="Gene3D" id="3.40.50.150">
    <property type="entry name" value="Vaccinia Virus protein VP39"/>
    <property type="match status" value="1"/>
</dbReference>
<dbReference type="AlphaFoldDB" id="A0A096ALW9"/>
<reference evidence="1 2" key="1">
    <citation type="submission" date="2014-07" db="EMBL/GenBank/DDBJ databases">
        <authorList>
            <person name="McCorrison J."/>
            <person name="Sanka R."/>
            <person name="Torralba M."/>
            <person name="Gillis M."/>
            <person name="Haft D.H."/>
            <person name="Methe B."/>
            <person name="Sutton G."/>
            <person name="Nelson K.E."/>
        </authorList>
    </citation>
    <scope>NUCLEOTIDE SEQUENCE [LARGE SCALE GENOMIC DNA]</scope>
    <source>
        <strain evidence="1 2">DNF00314</strain>
    </source>
</reference>